<dbReference type="InterPro" id="IPR030392">
    <property type="entry name" value="S74_ICA"/>
</dbReference>
<protein>
    <recommendedName>
        <fullName evidence="1">Peptidase S74 domain-containing protein</fullName>
    </recommendedName>
</protein>
<sequence length="460" mass="51687">MTSSFLNSHYYDNLDPDFYMYITPELYFSSNIDTVEKAYEHYLIGTPPIPDRTTLLESFNFDVYYYFYSSNILEDNYIADDVRATLMDDLERLSIVHYARVGSTSPLFTNTNVDSNFNPYLYRVMHNVTSDLPDEQLYYEYLEKKNTENIVVGNIEELSYHVAGNVTVALDNLVVDDTLTIKENLIVQKDAYILGNLGADSTGLMVDGGSIVVDNKFGSMEQLFAFNRLSSNSLALGDLLIENVTDDTMGNVINLKGGNVTIENSLLVKEFALIGNGLVLDSDFSLQTDKNVKVNGIVVNSDERMKTNIESVSTSECLEKIKNIKIKSYKLKDSKQLDKNVVGVLAQDVKEMFPEIVSEGVSFLPSIMKATFATSTNRLGNILEETDNISINDTLLLIENKNKHYVKVIDISNTNIDVSPSVLVNGLEYTIYGKELKDALSVDYTQLFCHLIGAFQEFIK</sequence>
<feature type="domain" description="Peptidase S74" evidence="1">
    <location>
        <begin position="301"/>
        <end position="460"/>
    </location>
</feature>
<proteinExistence type="predicted"/>
<dbReference type="EMBL" id="MT663536">
    <property type="protein sequence ID" value="QOI90395.1"/>
    <property type="molecule type" value="Genomic_DNA"/>
</dbReference>
<dbReference type="PROSITE" id="PS51688">
    <property type="entry name" value="ICA"/>
    <property type="match status" value="1"/>
</dbReference>
<name>A0A7M3UNV6_POV01</name>
<organism evidence="2">
    <name type="scientific">Pyramimonas orientalis virus</name>
    <name type="common">PoV01</name>
    <dbReference type="NCBI Taxonomy" id="455367"/>
    <lineage>
        <taxon>Viruses</taxon>
        <taxon>Varidnaviria</taxon>
        <taxon>Bamfordvirae</taxon>
        <taxon>Nucleocytoviricota</taxon>
        <taxon>Megaviricetes</taxon>
        <taxon>Imitervirales</taxon>
        <taxon>Allomimiviridae</taxon>
        <taxon>Heliosvirus</taxon>
        <taxon>Heliosvirus raunefjordenense</taxon>
    </lineage>
</organism>
<dbReference type="InterPro" id="IPR036388">
    <property type="entry name" value="WH-like_DNA-bd_sf"/>
</dbReference>
<dbReference type="Pfam" id="PF13884">
    <property type="entry name" value="Peptidase_S74"/>
    <property type="match status" value="1"/>
</dbReference>
<gene>
    <name evidence="2" type="ORF">HWQ62_00258</name>
</gene>
<reference evidence="2" key="1">
    <citation type="submission" date="2020-06" db="EMBL/GenBank/DDBJ databases">
        <title>Lateral gene transfer of anion-conducting channel rhodopsins between green algae and giant viruses.</title>
        <authorList>
            <person name="Rozenberg A."/>
            <person name="Oppermann J."/>
            <person name="Wietek J."/>
            <person name="Fernandez Lahore R.G."/>
            <person name="Sandaa R.-A."/>
            <person name="Bratbak G."/>
            <person name="Hegemann P."/>
            <person name="Beja O."/>
        </authorList>
    </citation>
    <scope>NUCLEOTIDE SEQUENCE</scope>
    <source>
        <strain evidence="2">01B</strain>
    </source>
</reference>
<evidence type="ECO:0000259" key="1">
    <source>
        <dbReference type="PROSITE" id="PS51688"/>
    </source>
</evidence>
<organismHost>
    <name type="scientific">Pyramimonas plurioculata</name>
    <dbReference type="NCBI Taxonomy" id="36893"/>
</organismHost>
<evidence type="ECO:0000313" key="2">
    <source>
        <dbReference type="EMBL" id="QOI90395.1"/>
    </source>
</evidence>
<dbReference type="Gene3D" id="1.10.10.10">
    <property type="entry name" value="Winged helix-like DNA-binding domain superfamily/Winged helix DNA-binding domain"/>
    <property type="match status" value="1"/>
</dbReference>
<accession>A0A7M3UNV6</accession>